<dbReference type="PANTHER" id="PTHR24006:SF758">
    <property type="entry name" value="UBIQUITIN CARBOXYL-TERMINAL HYDROLASE 36"/>
    <property type="match status" value="1"/>
</dbReference>
<keyword evidence="5" id="KW-0833">Ubl conjugation pathway</keyword>
<dbReference type="InterPro" id="IPR038765">
    <property type="entry name" value="Papain-like_cys_pep_sf"/>
</dbReference>
<gene>
    <name evidence="10" type="ORF">OGAPHI_006058</name>
</gene>
<evidence type="ECO:0000256" key="3">
    <source>
        <dbReference type="ARBA" id="ARBA00012759"/>
    </source>
</evidence>
<dbReference type="SUPFAM" id="SSF54001">
    <property type="entry name" value="Cysteine proteinases"/>
    <property type="match status" value="1"/>
</dbReference>
<dbReference type="GO" id="GO:0004843">
    <property type="term" value="F:cysteine-type deubiquitinase activity"/>
    <property type="evidence" value="ECO:0007669"/>
    <property type="project" value="UniProtKB-EC"/>
</dbReference>
<dbReference type="EC" id="3.4.19.12" evidence="3"/>
<evidence type="ECO:0000313" key="11">
    <source>
        <dbReference type="Proteomes" id="UP000769157"/>
    </source>
</evidence>
<feature type="compositionally biased region" description="Basic and acidic residues" evidence="8">
    <location>
        <begin position="55"/>
        <end position="75"/>
    </location>
</feature>
<feature type="region of interest" description="Disordered" evidence="8">
    <location>
        <begin position="34"/>
        <end position="234"/>
    </location>
</feature>
<dbReference type="Pfam" id="PF00443">
    <property type="entry name" value="UCH"/>
    <property type="match status" value="1"/>
</dbReference>
<feature type="compositionally biased region" description="Basic and acidic residues" evidence="8">
    <location>
        <begin position="176"/>
        <end position="189"/>
    </location>
</feature>
<keyword evidence="6" id="KW-0378">Hydrolase</keyword>
<dbReference type="InterPro" id="IPR050164">
    <property type="entry name" value="Peptidase_C19"/>
</dbReference>
<evidence type="ECO:0000256" key="8">
    <source>
        <dbReference type="SAM" id="MobiDB-lite"/>
    </source>
</evidence>
<reference evidence="10" key="2">
    <citation type="submission" date="2021-01" db="EMBL/GenBank/DDBJ databases">
        <authorList>
            <person name="Schikora-Tamarit M.A."/>
        </authorList>
    </citation>
    <scope>NUCLEOTIDE SEQUENCE</scope>
    <source>
        <strain evidence="10">CBS6075</strain>
    </source>
</reference>
<dbReference type="GO" id="GO:0005829">
    <property type="term" value="C:cytosol"/>
    <property type="evidence" value="ECO:0007669"/>
    <property type="project" value="TreeGrafter"/>
</dbReference>
<protein>
    <recommendedName>
        <fullName evidence="3">ubiquitinyl hydrolase 1</fullName>
        <ecNumber evidence="3">3.4.19.12</ecNumber>
    </recommendedName>
</protein>
<evidence type="ECO:0000256" key="1">
    <source>
        <dbReference type="ARBA" id="ARBA00000707"/>
    </source>
</evidence>
<dbReference type="OrthoDB" id="289038at2759"/>
<dbReference type="AlphaFoldDB" id="A0A9P8T174"/>
<feature type="compositionally biased region" description="Basic and acidic residues" evidence="8">
    <location>
        <begin position="105"/>
        <end position="116"/>
    </location>
</feature>
<keyword evidence="4" id="KW-0645">Protease</keyword>
<dbReference type="RefSeq" id="XP_046058983.1">
    <property type="nucleotide sequence ID" value="XM_046207307.1"/>
</dbReference>
<comment type="similarity">
    <text evidence="2">Belongs to the peptidase C19 family.</text>
</comment>
<evidence type="ECO:0000256" key="7">
    <source>
        <dbReference type="ARBA" id="ARBA00022807"/>
    </source>
</evidence>
<evidence type="ECO:0000256" key="5">
    <source>
        <dbReference type="ARBA" id="ARBA00022786"/>
    </source>
</evidence>
<comment type="caution">
    <text evidence="10">The sequence shown here is derived from an EMBL/GenBank/DDBJ whole genome shotgun (WGS) entry which is preliminary data.</text>
</comment>
<evidence type="ECO:0000256" key="6">
    <source>
        <dbReference type="ARBA" id="ARBA00022801"/>
    </source>
</evidence>
<dbReference type="GeneID" id="70238022"/>
<sequence length="709" mass="79934">MLSSDDKSSNSDHNQLAPFVDRILANPLSFQRAKHPDKVSLRPSSYRSFKSSKLRNKDKFGLKPLDDLNSKEPSKQDASMPRPKSMAEAVALYTGKKYLSKKQKKELEGKPVKKEAIVPQKRPVLSDDEFQVGREDEDSSDEDFQTADEEEDQDQNDAEESSSEPAESDEESEDLEQLKQDLKQDLHGLDDEDEELDSDAVRSLKANEAKDDVNDEDVQKNSETPPTSPDDAADLMKGELVHSKYDDSEFYDIDENQEDRGSNGSNRIYKSWREFHGKPGPLGLLNHGVTCYMNSAVQALCHIPALLHYLVDVHNHKYKDSLSTSSVTQILADTVAKMYKLDNKGEKKIRTINPKRLIKRLQDINCMMSEWQQEDSHEYFMSLMSRLQEDSTPKGVKLNQSIIYDIFGGLLSQTVTCKNCGHISTTAQEFYDLSLGLDNVKKRASSVVSAQQLFELKNKIEAAKSSDPEPKQQLSEFLKQKILLAQEERRSRSQTPEIGESQEQKSPSPEAPATERASQGSDQAPSPPSFKYSLENSIKDFFSPEILKADKKDKSGYTCENCKKTTTAIKISTIERAPETLTVHLKRFRFNGSSSMKVKANVIYPDTLDLTEFTTSMDTPTKYKLSSVIVHQGRSVSSGHYIAHCRQPDGTWATYDDEFINKTKAIDALSDESAYVLLYTRLTHKSIDSRKRKASGQPGKSKKRVKSSR</sequence>
<evidence type="ECO:0000259" key="9">
    <source>
        <dbReference type="PROSITE" id="PS50235"/>
    </source>
</evidence>
<dbReference type="GO" id="GO:0005634">
    <property type="term" value="C:nucleus"/>
    <property type="evidence" value="ECO:0007669"/>
    <property type="project" value="TreeGrafter"/>
</dbReference>
<dbReference type="PROSITE" id="PS00973">
    <property type="entry name" value="USP_2"/>
    <property type="match status" value="1"/>
</dbReference>
<comment type="catalytic activity">
    <reaction evidence="1">
        <text>Thiol-dependent hydrolysis of ester, thioester, amide, peptide and isopeptide bonds formed by the C-terminal Gly of ubiquitin (a 76-residue protein attached to proteins as an intracellular targeting signal).</text>
        <dbReference type="EC" id="3.4.19.12"/>
    </reaction>
</comment>
<dbReference type="InterPro" id="IPR028889">
    <property type="entry name" value="USP"/>
</dbReference>
<reference evidence="10" key="1">
    <citation type="journal article" date="2021" name="Open Biol.">
        <title>Shared evolutionary footprints suggest mitochondrial oxidative damage underlies multiple complex I losses in fungi.</title>
        <authorList>
            <person name="Schikora-Tamarit M.A."/>
            <person name="Marcet-Houben M."/>
            <person name="Nosek J."/>
            <person name="Gabaldon T."/>
        </authorList>
    </citation>
    <scope>NUCLEOTIDE SEQUENCE</scope>
    <source>
        <strain evidence="10">CBS6075</strain>
    </source>
</reference>
<evidence type="ECO:0000313" key="10">
    <source>
        <dbReference type="EMBL" id="KAH3661879.1"/>
    </source>
</evidence>
<dbReference type="InterPro" id="IPR001394">
    <property type="entry name" value="Peptidase_C19_UCH"/>
</dbReference>
<accession>A0A9P8T174</accession>
<dbReference type="GO" id="GO:0006508">
    <property type="term" value="P:proteolysis"/>
    <property type="evidence" value="ECO:0007669"/>
    <property type="project" value="UniProtKB-KW"/>
</dbReference>
<dbReference type="Proteomes" id="UP000769157">
    <property type="component" value="Unassembled WGS sequence"/>
</dbReference>
<proteinExistence type="inferred from homology"/>
<feature type="region of interest" description="Disordered" evidence="8">
    <location>
        <begin position="486"/>
        <end position="530"/>
    </location>
</feature>
<name>A0A9P8T174_9ASCO</name>
<feature type="compositionally biased region" description="Acidic residues" evidence="8">
    <location>
        <begin position="126"/>
        <end position="175"/>
    </location>
</feature>
<feature type="region of interest" description="Disordered" evidence="8">
    <location>
        <begin position="688"/>
        <end position="709"/>
    </location>
</feature>
<organism evidence="10 11">
    <name type="scientific">Ogataea philodendri</name>
    <dbReference type="NCBI Taxonomy" id="1378263"/>
    <lineage>
        <taxon>Eukaryota</taxon>
        <taxon>Fungi</taxon>
        <taxon>Dikarya</taxon>
        <taxon>Ascomycota</taxon>
        <taxon>Saccharomycotina</taxon>
        <taxon>Pichiomycetes</taxon>
        <taxon>Pichiales</taxon>
        <taxon>Pichiaceae</taxon>
        <taxon>Ogataea</taxon>
    </lineage>
</organism>
<keyword evidence="11" id="KW-1185">Reference proteome</keyword>
<feature type="compositionally biased region" description="Basic and acidic residues" evidence="8">
    <location>
        <begin position="199"/>
        <end position="220"/>
    </location>
</feature>
<evidence type="ECO:0000256" key="4">
    <source>
        <dbReference type="ARBA" id="ARBA00022670"/>
    </source>
</evidence>
<dbReference type="PANTHER" id="PTHR24006">
    <property type="entry name" value="UBIQUITIN CARBOXYL-TERMINAL HYDROLASE"/>
    <property type="match status" value="1"/>
</dbReference>
<feature type="compositionally biased region" description="Basic residues" evidence="8">
    <location>
        <begin position="690"/>
        <end position="709"/>
    </location>
</feature>
<dbReference type="InterPro" id="IPR018200">
    <property type="entry name" value="USP_CS"/>
</dbReference>
<evidence type="ECO:0000256" key="2">
    <source>
        <dbReference type="ARBA" id="ARBA00009085"/>
    </source>
</evidence>
<dbReference type="GO" id="GO:0016579">
    <property type="term" value="P:protein deubiquitination"/>
    <property type="evidence" value="ECO:0007669"/>
    <property type="project" value="InterPro"/>
</dbReference>
<dbReference type="PROSITE" id="PS50235">
    <property type="entry name" value="USP_3"/>
    <property type="match status" value="1"/>
</dbReference>
<dbReference type="Gene3D" id="3.90.70.10">
    <property type="entry name" value="Cysteine proteinases"/>
    <property type="match status" value="1"/>
</dbReference>
<feature type="domain" description="USP" evidence="9">
    <location>
        <begin position="282"/>
        <end position="682"/>
    </location>
</feature>
<keyword evidence="7" id="KW-0788">Thiol protease</keyword>
<dbReference type="EMBL" id="JAEUBE010000414">
    <property type="protein sequence ID" value="KAH3661879.1"/>
    <property type="molecule type" value="Genomic_DNA"/>
</dbReference>